<accession>A0A495JUV3</accession>
<protein>
    <submittedName>
        <fullName evidence="2">Uncharacterized protein</fullName>
    </submittedName>
</protein>
<dbReference type="OrthoDB" id="3373842at2"/>
<dbReference type="RefSeq" id="WP_147457246.1">
    <property type="nucleotide sequence ID" value="NZ_RBKT01000001.1"/>
</dbReference>
<feature type="region of interest" description="Disordered" evidence="1">
    <location>
        <begin position="219"/>
        <end position="243"/>
    </location>
</feature>
<dbReference type="AlphaFoldDB" id="A0A495JUV3"/>
<evidence type="ECO:0000256" key="1">
    <source>
        <dbReference type="SAM" id="MobiDB-lite"/>
    </source>
</evidence>
<evidence type="ECO:0000313" key="3">
    <source>
        <dbReference type="Proteomes" id="UP000277671"/>
    </source>
</evidence>
<reference evidence="2 3" key="1">
    <citation type="submission" date="2018-10" db="EMBL/GenBank/DDBJ databases">
        <title>Sequencing the genomes of 1000 actinobacteria strains.</title>
        <authorList>
            <person name="Klenk H.-P."/>
        </authorList>
    </citation>
    <scope>NUCLEOTIDE SEQUENCE [LARGE SCALE GENOMIC DNA]</scope>
    <source>
        <strain evidence="2 3">DSM 45175</strain>
    </source>
</reference>
<dbReference type="Proteomes" id="UP000277671">
    <property type="component" value="Unassembled WGS sequence"/>
</dbReference>
<keyword evidence="3" id="KW-1185">Reference proteome</keyword>
<name>A0A495JUV3_9ACTN</name>
<gene>
    <name evidence="2" type="ORF">BDK92_7279</name>
</gene>
<proteinExistence type="predicted"/>
<organism evidence="2 3">
    <name type="scientific">Micromonospora pisi</name>
    <dbReference type="NCBI Taxonomy" id="589240"/>
    <lineage>
        <taxon>Bacteria</taxon>
        <taxon>Bacillati</taxon>
        <taxon>Actinomycetota</taxon>
        <taxon>Actinomycetes</taxon>
        <taxon>Micromonosporales</taxon>
        <taxon>Micromonosporaceae</taxon>
        <taxon>Micromonospora</taxon>
    </lineage>
</organism>
<dbReference type="EMBL" id="RBKT01000001">
    <property type="protein sequence ID" value="RKR92797.1"/>
    <property type="molecule type" value="Genomic_DNA"/>
</dbReference>
<comment type="caution">
    <text evidence="2">The sequence shown here is derived from an EMBL/GenBank/DDBJ whole genome shotgun (WGS) entry which is preliminary data.</text>
</comment>
<sequence length="283" mass="32157">MNTTPNDPYCATGDRCRSYDNIDKHPGWVDGCPLCDPCLAAAVRDVRTLVYDYLDLEQLQTPVLSQAISSQPRGKAAPPMPLRGEPEALQREIHYVTTLWANELRLQGRLTPPARTIIIGAWHTTVSNPPPPARVLHGGAVQRAVNLLAPHLGTLARLEPRTVFPSGVEDNPTDMAGWEAVHHLQRLRARARGMLGWTQRSHWVPGDCWTCDGRDNDPKDGPLYRSEPRHRPDTGHPHEDDDSDRIWCDRCSQWRNWDDYQVYLTTLRWPQYNDTPDPEDADR</sequence>
<evidence type="ECO:0000313" key="2">
    <source>
        <dbReference type="EMBL" id="RKR92797.1"/>
    </source>
</evidence>